<sequence>MLDKQYSRVIRWIRRAQTMSADGNFSDAILDVECARAELDDARQELLLCHQSGNARRSVRTSAMIVPAALAAVLFLARPLHVPESETPIVLSQMLWAEEKRQGEDFSVPRLLRTEMDRYNEWLTTEGKKTAEPLRDGVPSAQNSKSLQTAEKGFSINAEVSVAEARTAARPRPAASKLSDADMYRLMEVGRKALHKNANSVVLEFN</sequence>
<dbReference type="Proteomes" id="UP000473699">
    <property type="component" value="Unassembled WGS sequence"/>
</dbReference>
<gene>
    <name evidence="2" type="ORF">FYJ74_00885</name>
</gene>
<dbReference type="EMBL" id="VUNH01000001">
    <property type="protein sequence ID" value="MST54609.1"/>
    <property type="molecule type" value="Genomic_DNA"/>
</dbReference>
<dbReference type="AlphaFoldDB" id="A0A6L5Y8I4"/>
<evidence type="ECO:0000313" key="3">
    <source>
        <dbReference type="Proteomes" id="UP000473699"/>
    </source>
</evidence>
<feature type="region of interest" description="Disordered" evidence="1">
    <location>
        <begin position="130"/>
        <end position="150"/>
    </location>
</feature>
<dbReference type="RefSeq" id="WP_154527739.1">
    <property type="nucleotide sequence ID" value="NZ_VUNH01000001.1"/>
</dbReference>
<accession>A0A6L5Y8I4</accession>
<keyword evidence="3" id="KW-1185">Reference proteome</keyword>
<evidence type="ECO:0000256" key="1">
    <source>
        <dbReference type="SAM" id="MobiDB-lite"/>
    </source>
</evidence>
<reference evidence="2 3" key="1">
    <citation type="submission" date="2019-08" db="EMBL/GenBank/DDBJ databases">
        <title>In-depth cultivation of the pig gut microbiome towards novel bacterial diversity and tailored functional studies.</title>
        <authorList>
            <person name="Wylensek D."/>
            <person name="Hitch T.C.A."/>
            <person name="Clavel T."/>
        </authorList>
    </citation>
    <scope>NUCLEOTIDE SEQUENCE [LARGE SCALE GENOMIC DNA]</scope>
    <source>
        <strain evidence="2 3">SM-530-WT-4B</strain>
    </source>
</reference>
<proteinExistence type="predicted"/>
<organism evidence="2 3">
    <name type="scientific">Pyramidobacter porci</name>
    <dbReference type="NCBI Taxonomy" id="2605789"/>
    <lineage>
        <taxon>Bacteria</taxon>
        <taxon>Thermotogati</taxon>
        <taxon>Synergistota</taxon>
        <taxon>Synergistia</taxon>
        <taxon>Synergistales</taxon>
        <taxon>Dethiosulfovibrionaceae</taxon>
        <taxon>Pyramidobacter</taxon>
    </lineage>
</organism>
<protein>
    <submittedName>
        <fullName evidence="2">Uncharacterized protein</fullName>
    </submittedName>
</protein>
<comment type="caution">
    <text evidence="2">The sequence shown here is derived from an EMBL/GenBank/DDBJ whole genome shotgun (WGS) entry which is preliminary data.</text>
</comment>
<name>A0A6L5Y8I4_9BACT</name>
<evidence type="ECO:0000313" key="2">
    <source>
        <dbReference type="EMBL" id="MST54609.1"/>
    </source>
</evidence>
<feature type="compositionally biased region" description="Polar residues" evidence="1">
    <location>
        <begin position="140"/>
        <end position="149"/>
    </location>
</feature>